<organism evidence="1 2">
    <name type="scientific">Pleurodeles waltl</name>
    <name type="common">Iberian ribbed newt</name>
    <dbReference type="NCBI Taxonomy" id="8319"/>
    <lineage>
        <taxon>Eukaryota</taxon>
        <taxon>Metazoa</taxon>
        <taxon>Chordata</taxon>
        <taxon>Craniata</taxon>
        <taxon>Vertebrata</taxon>
        <taxon>Euteleostomi</taxon>
        <taxon>Amphibia</taxon>
        <taxon>Batrachia</taxon>
        <taxon>Caudata</taxon>
        <taxon>Salamandroidea</taxon>
        <taxon>Salamandridae</taxon>
        <taxon>Pleurodelinae</taxon>
        <taxon>Pleurodeles</taxon>
    </lineage>
</organism>
<proteinExistence type="predicted"/>
<dbReference type="AlphaFoldDB" id="A0AAV7QWZ9"/>
<evidence type="ECO:0000313" key="1">
    <source>
        <dbReference type="EMBL" id="KAJ1144931.1"/>
    </source>
</evidence>
<accession>A0AAV7QWZ9</accession>
<dbReference type="EMBL" id="JANPWB010000010">
    <property type="protein sequence ID" value="KAJ1144931.1"/>
    <property type="molecule type" value="Genomic_DNA"/>
</dbReference>
<reference evidence="1" key="1">
    <citation type="journal article" date="2022" name="bioRxiv">
        <title>Sequencing and chromosome-scale assembly of the giantPleurodeles waltlgenome.</title>
        <authorList>
            <person name="Brown T."/>
            <person name="Elewa A."/>
            <person name="Iarovenko S."/>
            <person name="Subramanian E."/>
            <person name="Araus A.J."/>
            <person name="Petzold A."/>
            <person name="Susuki M."/>
            <person name="Suzuki K.-i.T."/>
            <person name="Hayashi T."/>
            <person name="Toyoda A."/>
            <person name="Oliveira C."/>
            <person name="Osipova E."/>
            <person name="Leigh N.D."/>
            <person name="Simon A."/>
            <person name="Yun M.H."/>
        </authorList>
    </citation>
    <scope>NUCLEOTIDE SEQUENCE</scope>
    <source>
        <strain evidence="1">20211129_DDA</strain>
        <tissue evidence="1">Liver</tissue>
    </source>
</reference>
<protein>
    <submittedName>
        <fullName evidence="1">Uncharacterized protein</fullName>
    </submittedName>
</protein>
<evidence type="ECO:0000313" key="2">
    <source>
        <dbReference type="Proteomes" id="UP001066276"/>
    </source>
</evidence>
<gene>
    <name evidence="1" type="ORF">NDU88_011225</name>
</gene>
<keyword evidence="2" id="KW-1185">Reference proteome</keyword>
<dbReference type="Proteomes" id="UP001066276">
    <property type="component" value="Chromosome 6"/>
</dbReference>
<name>A0AAV7QWZ9_PLEWA</name>
<comment type="caution">
    <text evidence="1">The sequence shown here is derived from an EMBL/GenBank/DDBJ whole genome shotgun (WGS) entry which is preliminary data.</text>
</comment>
<sequence length="89" mass="9755">MDPDGRRFLQLRALVSTGEKRLAPSSNVLLVHREFRGLTAAGWARASLVVGESCGLRPVLWEVSGALFPMVRELGFRVLTLPSTSDVFS</sequence>